<gene>
    <name evidence="2" type="primary">LOC106144314</name>
</gene>
<dbReference type="Proteomes" id="UP000694915">
    <property type="component" value="Unplaced"/>
</dbReference>
<dbReference type="RefSeq" id="XP_026644358.1">
    <property type="nucleotide sequence ID" value="XM_026788557.1"/>
</dbReference>
<dbReference type="GeneID" id="106144314"/>
<accession>A0ABM1UQU6</accession>
<keyword evidence="1" id="KW-1185">Reference proteome</keyword>
<sequence length="203" mass="22422">MENFNQMMPWNSVGTQSFSLLVACRLRWELFLPPCLPPVAKIPCHDGLLSLWSHKSVKSSISRLDHGYSCFLSAGLRVETVGAAPPLPPKTSDGQEARGRAPQLLYRNCFRETLPSLPLRGKVCGCYFPFTNRSFLSHSPISPLKETCEEFDVLPRRCNPRAASVRGKGKQEDKAILPEGASEATESRHACSCGFAEYHGARG</sequence>
<evidence type="ECO:0000313" key="2">
    <source>
        <dbReference type="RefSeq" id="XP_026644358.1"/>
    </source>
</evidence>
<reference evidence="2" key="1">
    <citation type="submission" date="2025-08" db="UniProtKB">
        <authorList>
            <consortium name="RefSeq"/>
        </authorList>
    </citation>
    <scope>IDENTIFICATION</scope>
</reference>
<name>A0ABM1UQU6_MICOH</name>
<organism evidence="1 2">
    <name type="scientific">Microtus ochrogaster</name>
    <name type="common">Prairie vole</name>
    <dbReference type="NCBI Taxonomy" id="79684"/>
    <lineage>
        <taxon>Eukaryota</taxon>
        <taxon>Metazoa</taxon>
        <taxon>Chordata</taxon>
        <taxon>Craniata</taxon>
        <taxon>Vertebrata</taxon>
        <taxon>Euteleostomi</taxon>
        <taxon>Mammalia</taxon>
        <taxon>Eutheria</taxon>
        <taxon>Euarchontoglires</taxon>
        <taxon>Glires</taxon>
        <taxon>Rodentia</taxon>
        <taxon>Myomorpha</taxon>
        <taxon>Muroidea</taxon>
        <taxon>Cricetidae</taxon>
        <taxon>Arvicolinae</taxon>
        <taxon>Microtus</taxon>
    </lineage>
</organism>
<protein>
    <submittedName>
        <fullName evidence="2">Uncharacterized protein LOC106144314</fullName>
    </submittedName>
</protein>
<proteinExistence type="predicted"/>
<evidence type="ECO:0000313" key="1">
    <source>
        <dbReference type="Proteomes" id="UP000694915"/>
    </source>
</evidence>